<proteinExistence type="predicted"/>
<reference evidence="1" key="2">
    <citation type="submission" date="2022-01" db="EMBL/GenBank/DDBJ databases">
        <authorList>
            <person name="Yamashiro T."/>
            <person name="Shiraishi A."/>
            <person name="Satake H."/>
            <person name="Nakayama K."/>
        </authorList>
    </citation>
    <scope>NUCLEOTIDE SEQUENCE</scope>
</reference>
<sequence length="110" mass="13075">MDNVRPRASSSQIKRSYNTKLVFRPKDLKQDVKTSKVKNMTTTRTRAVVNTGKGKMNNDLKKSRWVWRPKGNYMDHESKEKRSFILKKFEAIQRSVYRIMQWWIVVALAI</sequence>
<reference evidence="1" key="1">
    <citation type="journal article" date="2022" name="Int. J. Mol. Sci.">
        <title>Draft Genome of Tanacetum Coccineum: Genomic Comparison of Closely Related Tanacetum-Family Plants.</title>
        <authorList>
            <person name="Yamashiro T."/>
            <person name="Shiraishi A."/>
            <person name="Nakayama K."/>
            <person name="Satake H."/>
        </authorList>
    </citation>
    <scope>NUCLEOTIDE SEQUENCE</scope>
</reference>
<organism evidence="1 2">
    <name type="scientific">Tanacetum coccineum</name>
    <dbReference type="NCBI Taxonomy" id="301880"/>
    <lineage>
        <taxon>Eukaryota</taxon>
        <taxon>Viridiplantae</taxon>
        <taxon>Streptophyta</taxon>
        <taxon>Embryophyta</taxon>
        <taxon>Tracheophyta</taxon>
        <taxon>Spermatophyta</taxon>
        <taxon>Magnoliopsida</taxon>
        <taxon>eudicotyledons</taxon>
        <taxon>Gunneridae</taxon>
        <taxon>Pentapetalae</taxon>
        <taxon>asterids</taxon>
        <taxon>campanulids</taxon>
        <taxon>Asterales</taxon>
        <taxon>Asteraceae</taxon>
        <taxon>Asteroideae</taxon>
        <taxon>Anthemideae</taxon>
        <taxon>Anthemidinae</taxon>
        <taxon>Tanacetum</taxon>
    </lineage>
</organism>
<accession>A0ABQ4XHS3</accession>
<comment type="caution">
    <text evidence="1">The sequence shown here is derived from an EMBL/GenBank/DDBJ whole genome shotgun (WGS) entry which is preliminary data.</text>
</comment>
<evidence type="ECO:0000313" key="1">
    <source>
        <dbReference type="EMBL" id="GJS64811.1"/>
    </source>
</evidence>
<dbReference type="Proteomes" id="UP001151760">
    <property type="component" value="Unassembled WGS sequence"/>
</dbReference>
<keyword evidence="2" id="KW-1185">Reference proteome</keyword>
<gene>
    <name evidence="1" type="ORF">Tco_0679375</name>
</gene>
<dbReference type="EMBL" id="BQNB010009531">
    <property type="protein sequence ID" value="GJS64811.1"/>
    <property type="molecule type" value="Genomic_DNA"/>
</dbReference>
<name>A0ABQ4XHS3_9ASTR</name>
<protein>
    <submittedName>
        <fullName evidence="1">Uncharacterized protein</fullName>
    </submittedName>
</protein>
<evidence type="ECO:0000313" key="2">
    <source>
        <dbReference type="Proteomes" id="UP001151760"/>
    </source>
</evidence>